<sequence length="132" mass="14595">MPVTDPLADMLTRIRNAIQVRHDSVILPHSKLKLAVTKILKEEGFIRDFDMPRGQAHPSIRIHLTYREGRQPAISGLKRVSKPGLRVYVGKGEIPRVYGGIGLAIVSTSKGVMAGRKAWRAGVGGELLCFIW</sequence>
<keyword evidence="2" id="KW-0699">rRNA-binding</keyword>
<dbReference type="InterPro" id="IPR035987">
    <property type="entry name" value="Ribosomal_uS8_sf"/>
</dbReference>
<evidence type="ECO:0000256" key="5">
    <source>
        <dbReference type="ARBA" id="ARBA00023274"/>
    </source>
</evidence>
<evidence type="ECO:0000256" key="4">
    <source>
        <dbReference type="ARBA" id="ARBA00022980"/>
    </source>
</evidence>
<evidence type="ECO:0000256" key="2">
    <source>
        <dbReference type="ARBA" id="ARBA00022730"/>
    </source>
</evidence>
<dbReference type="Gene3D" id="3.30.1370.30">
    <property type="match status" value="1"/>
</dbReference>
<dbReference type="GO" id="GO:1990904">
    <property type="term" value="C:ribonucleoprotein complex"/>
    <property type="evidence" value="ECO:0007669"/>
    <property type="project" value="UniProtKB-KW"/>
</dbReference>
<dbReference type="GO" id="GO:0005840">
    <property type="term" value="C:ribosome"/>
    <property type="evidence" value="ECO:0007669"/>
    <property type="project" value="UniProtKB-KW"/>
</dbReference>
<evidence type="ECO:0000313" key="6">
    <source>
        <dbReference type="EMBL" id="CUV03104.1"/>
    </source>
</evidence>
<proteinExistence type="inferred from homology"/>
<keyword evidence="5" id="KW-0687">Ribonucleoprotein</keyword>
<dbReference type="Gene3D" id="3.30.1490.10">
    <property type="match status" value="1"/>
</dbReference>
<keyword evidence="3" id="KW-0694">RNA-binding</keyword>
<dbReference type="InterPro" id="IPR000630">
    <property type="entry name" value="Ribosomal_uS8"/>
</dbReference>
<keyword evidence="4 6" id="KW-0689">Ribosomal protein</keyword>
<evidence type="ECO:0000256" key="1">
    <source>
        <dbReference type="ARBA" id="ARBA00006471"/>
    </source>
</evidence>
<dbReference type="EMBL" id="FAXA01000355">
    <property type="protein sequence ID" value="CUV03104.1"/>
    <property type="molecule type" value="Genomic_DNA"/>
</dbReference>
<dbReference type="Pfam" id="PF00410">
    <property type="entry name" value="Ribosomal_S8"/>
    <property type="match status" value="1"/>
</dbReference>
<dbReference type="FunFam" id="3.30.1490.10:FF:000001">
    <property type="entry name" value="30S ribosomal protein S8"/>
    <property type="match status" value="1"/>
</dbReference>
<name>A0A160VAC2_9ZZZZ</name>
<organism evidence="6">
    <name type="scientific">hydrothermal vent metagenome</name>
    <dbReference type="NCBI Taxonomy" id="652676"/>
    <lineage>
        <taxon>unclassified sequences</taxon>
        <taxon>metagenomes</taxon>
        <taxon>ecological metagenomes</taxon>
    </lineage>
</organism>
<dbReference type="SUPFAM" id="SSF56047">
    <property type="entry name" value="Ribosomal protein S8"/>
    <property type="match status" value="1"/>
</dbReference>
<accession>A0A160VAC2</accession>
<dbReference type="AlphaFoldDB" id="A0A160VAC2"/>
<gene>
    <name evidence="6" type="ORF">MGWOODY_Clf2034</name>
</gene>
<reference evidence="6" key="1">
    <citation type="submission" date="2015-10" db="EMBL/GenBank/DDBJ databases">
        <authorList>
            <person name="Gilbert D.G."/>
        </authorList>
    </citation>
    <scope>NUCLEOTIDE SEQUENCE</scope>
</reference>
<dbReference type="HAMAP" id="MF_01302_B">
    <property type="entry name" value="Ribosomal_uS8_B"/>
    <property type="match status" value="1"/>
</dbReference>
<dbReference type="GO" id="GO:0005737">
    <property type="term" value="C:cytoplasm"/>
    <property type="evidence" value="ECO:0007669"/>
    <property type="project" value="UniProtKB-ARBA"/>
</dbReference>
<protein>
    <submittedName>
        <fullName evidence="6">SSU ribosomal protein S8p (S15Ae)</fullName>
    </submittedName>
</protein>
<dbReference type="GO" id="GO:0006412">
    <property type="term" value="P:translation"/>
    <property type="evidence" value="ECO:0007669"/>
    <property type="project" value="InterPro"/>
</dbReference>
<dbReference type="NCBIfam" id="NF001109">
    <property type="entry name" value="PRK00136.1"/>
    <property type="match status" value="1"/>
</dbReference>
<comment type="similarity">
    <text evidence="1">Belongs to the universal ribosomal protein uS8 family.</text>
</comment>
<dbReference type="FunFam" id="3.30.1370.30:FF:000002">
    <property type="entry name" value="30S ribosomal protein S8"/>
    <property type="match status" value="1"/>
</dbReference>
<dbReference type="GO" id="GO:0003735">
    <property type="term" value="F:structural constituent of ribosome"/>
    <property type="evidence" value="ECO:0007669"/>
    <property type="project" value="InterPro"/>
</dbReference>
<dbReference type="PANTHER" id="PTHR11758">
    <property type="entry name" value="40S RIBOSOMAL PROTEIN S15A"/>
    <property type="match status" value="1"/>
</dbReference>
<evidence type="ECO:0000256" key="3">
    <source>
        <dbReference type="ARBA" id="ARBA00022884"/>
    </source>
</evidence>
<dbReference type="GO" id="GO:0019843">
    <property type="term" value="F:rRNA binding"/>
    <property type="evidence" value="ECO:0007669"/>
    <property type="project" value="UniProtKB-KW"/>
</dbReference>